<organism evidence="2 3">
    <name type="scientific">Methylocucumis oryzae</name>
    <dbReference type="NCBI Taxonomy" id="1632867"/>
    <lineage>
        <taxon>Bacteria</taxon>
        <taxon>Pseudomonadati</taxon>
        <taxon>Pseudomonadota</taxon>
        <taxon>Gammaproteobacteria</taxon>
        <taxon>Methylococcales</taxon>
        <taxon>Methylococcaceae</taxon>
        <taxon>Methylocucumis</taxon>
    </lineage>
</organism>
<dbReference type="GO" id="GO:0005886">
    <property type="term" value="C:plasma membrane"/>
    <property type="evidence" value="ECO:0007669"/>
    <property type="project" value="TreeGrafter"/>
</dbReference>
<feature type="transmembrane region" description="Helical" evidence="1">
    <location>
        <begin position="139"/>
        <end position="157"/>
    </location>
</feature>
<feature type="transmembrane region" description="Helical" evidence="1">
    <location>
        <begin position="163"/>
        <end position="187"/>
    </location>
</feature>
<evidence type="ECO:0000313" key="2">
    <source>
        <dbReference type="EMBL" id="KJV05081.1"/>
    </source>
</evidence>
<name>A0A0F3IEB3_9GAMM</name>
<keyword evidence="1" id="KW-1133">Transmembrane helix</keyword>
<reference evidence="3" key="1">
    <citation type="submission" date="2015-03" db="EMBL/GenBank/DDBJ databases">
        <title>Draft genome sequence of a novel methanotroph (Sn10-6) isolated from flooded ricefield rhizosphere in India.</title>
        <authorList>
            <person name="Pandit P.S."/>
            <person name="Pore S.D."/>
            <person name="Arora P."/>
            <person name="Kapse N.G."/>
            <person name="Dhakephalkar P.K."/>
            <person name="Rahalkar M.C."/>
        </authorList>
    </citation>
    <scope>NUCLEOTIDE SEQUENCE [LARGE SCALE GENOMIC DNA]</scope>
    <source>
        <strain evidence="3">Sn10-6</strain>
    </source>
</reference>
<evidence type="ECO:0000256" key="1">
    <source>
        <dbReference type="SAM" id="Phobius"/>
    </source>
</evidence>
<feature type="transmembrane region" description="Helical" evidence="1">
    <location>
        <begin position="20"/>
        <end position="39"/>
    </location>
</feature>
<proteinExistence type="predicted"/>
<dbReference type="EMBL" id="LAJX01000310">
    <property type="protein sequence ID" value="KJV05081.1"/>
    <property type="molecule type" value="Genomic_DNA"/>
</dbReference>
<reference evidence="2 3" key="2">
    <citation type="journal article" date="2016" name="Microb. Ecol.">
        <title>Genome Characteristics of a Novel Type I Methanotroph (Sn10-6) Isolated from a Flooded Indian Rice Field.</title>
        <authorList>
            <person name="Rahalkar M.C."/>
            <person name="Pandit P.S."/>
            <person name="Dhakephalkar P.K."/>
            <person name="Pore S."/>
            <person name="Arora P."/>
            <person name="Kapse N."/>
        </authorList>
    </citation>
    <scope>NUCLEOTIDE SEQUENCE [LARGE SCALE GENOMIC DNA]</scope>
    <source>
        <strain evidence="2 3">Sn10-6</strain>
    </source>
</reference>
<dbReference type="PANTHER" id="PTHR34989">
    <property type="entry name" value="PROTEIN HDED"/>
    <property type="match status" value="1"/>
</dbReference>
<feature type="transmembrane region" description="Helical" evidence="1">
    <location>
        <begin position="109"/>
        <end position="127"/>
    </location>
</feature>
<evidence type="ECO:0008006" key="4">
    <source>
        <dbReference type="Google" id="ProtNLM"/>
    </source>
</evidence>
<evidence type="ECO:0000313" key="3">
    <source>
        <dbReference type="Proteomes" id="UP000033684"/>
    </source>
</evidence>
<keyword evidence="1" id="KW-0812">Transmembrane</keyword>
<feature type="transmembrane region" description="Helical" evidence="1">
    <location>
        <begin position="81"/>
        <end position="103"/>
    </location>
</feature>
<dbReference type="Proteomes" id="UP000033684">
    <property type="component" value="Unassembled WGS sequence"/>
</dbReference>
<keyword evidence="1" id="KW-0472">Membrane</keyword>
<dbReference type="PANTHER" id="PTHR34989:SF1">
    <property type="entry name" value="PROTEIN HDED"/>
    <property type="match status" value="1"/>
</dbReference>
<comment type="caution">
    <text evidence="2">The sequence shown here is derived from an EMBL/GenBank/DDBJ whole genome shotgun (WGS) entry which is preliminary data.</text>
</comment>
<gene>
    <name evidence="2" type="ORF">VZ94_20775</name>
</gene>
<accession>A0A0F3IEB3</accession>
<feature type="transmembrane region" description="Helical" evidence="1">
    <location>
        <begin position="51"/>
        <end position="74"/>
    </location>
</feature>
<protein>
    <recommendedName>
        <fullName evidence="4">HdeD family acid-resistance protein</fullName>
    </recommendedName>
</protein>
<dbReference type="InterPro" id="IPR052712">
    <property type="entry name" value="Acid_resist_chaperone_HdeD"/>
</dbReference>
<dbReference type="RefSeq" id="WP_045780701.1">
    <property type="nucleotide sequence ID" value="NZ_LAJX01000310.1"/>
</dbReference>
<dbReference type="AlphaFoldDB" id="A0A0F3IEB3"/>
<sequence length="195" mass="21773">MHLEKSSRFEHFTMSWIRLLIQAAIVLFSGAILSLASFLNPSAIVMSARFFSWLPLCGAILLILGILECIDAFLSQEQRDFFQNLQVGVLDSVTGALLILSISDSPERLGLMIAAFLIVRGIVRIVLTQTLHLPQIIPTTLCGIVSVLTGILVFLQWPTSASWFSAFCLSLEIAFRGWAMLMFALWVRVEQQQNE</sequence>
<keyword evidence="3" id="KW-1185">Reference proteome</keyword>
<dbReference type="OrthoDB" id="5567321at2"/>